<comment type="caution">
    <text evidence="3">The sequence shown here is derived from an EMBL/GenBank/DDBJ whole genome shotgun (WGS) entry which is preliminary data.</text>
</comment>
<dbReference type="PIRSF" id="PIRSF016487">
    <property type="entry name" value="CYTH_UCP016487"/>
    <property type="match status" value="1"/>
</dbReference>
<dbReference type="Gene3D" id="2.40.320.10">
    <property type="entry name" value="Hypothetical Protein Pfu-838710-001"/>
    <property type="match status" value="1"/>
</dbReference>
<proteinExistence type="predicted"/>
<protein>
    <submittedName>
        <fullName evidence="3">CYTH domain-containing protein</fullName>
    </submittedName>
</protein>
<dbReference type="Proteomes" id="UP000824208">
    <property type="component" value="Unassembled WGS sequence"/>
</dbReference>
<dbReference type="PROSITE" id="PS51707">
    <property type="entry name" value="CYTH"/>
    <property type="match status" value="1"/>
</dbReference>
<dbReference type="InterPro" id="IPR023577">
    <property type="entry name" value="CYTH_domain"/>
</dbReference>
<name>A0A9D2S607_9FIRM</name>
<dbReference type="SUPFAM" id="SSF55154">
    <property type="entry name" value="CYTH-like phosphatases"/>
    <property type="match status" value="1"/>
</dbReference>
<evidence type="ECO:0000256" key="1">
    <source>
        <dbReference type="PIRSR" id="PIRSR016487-1"/>
    </source>
</evidence>
<dbReference type="Pfam" id="PF01928">
    <property type="entry name" value="CYTH"/>
    <property type="match status" value="1"/>
</dbReference>
<dbReference type="PANTHER" id="PTHR40114:SF1">
    <property type="entry name" value="SLR0698 PROTEIN"/>
    <property type="match status" value="1"/>
</dbReference>
<dbReference type="EMBL" id="DWYC01000062">
    <property type="protein sequence ID" value="HJB57374.1"/>
    <property type="molecule type" value="Genomic_DNA"/>
</dbReference>
<dbReference type="AlphaFoldDB" id="A0A9D2S607"/>
<reference evidence="3" key="2">
    <citation type="submission" date="2021-04" db="EMBL/GenBank/DDBJ databases">
        <authorList>
            <person name="Gilroy R."/>
        </authorList>
    </citation>
    <scope>NUCLEOTIDE SEQUENCE</scope>
    <source>
        <strain evidence="3">CHK189-11263</strain>
    </source>
</reference>
<evidence type="ECO:0000313" key="4">
    <source>
        <dbReference type="Proteomes" id="UP000824208"/>
    </source>
</evidence>
<evidence type="ECO:0000313" key="3">
    <source>
        <dbReference type="EMBL" id="HJB57374.1"/>
    </source>
</evidence>
<accession>A0A9D2S607</accession>
<feature type="active site" description="Proton acceptor" evidence="1">
    <location>
        <position position="28"/>
    </location>
</feature>
<dbReference type="SMART" id="SM01118">
    <property type="entry name" value="CYTH"/>
    <property type="match status" value="1"/>
</dbReference>
<dbReference type="InterPro" id="IPR012042">
    <property type="entry name" value="NeuTTM/CthTTM-like"/>
</dbReference>
<feature type="domain" description="CYTH" evidence="2">
    <location>
        <begin position="1"/>
        <end position="151"/>
    </location>
</feature>
<sequence>MEIERKFLVRMLPEGLERHPCKHIEQAYLCLEPALRVRRAGEDYFLTCKGKGLMEREEFEMPLSEEAYRHLFAKADGVRIVKDRYYLPCGAYTIELDRFAPPLAPLILAEVEFPTREEALAFQPPEWFGREVTGDPAYTNANLSRRGGLEI</sequence>
<evidence type="ECO:0000259" key="2">
    <source>
        <dbReference type="PROSITE" id="PS51707"/>
    </source>
</evidence>
<reference evidence="3" key="1">
    <citation type="journal article" date="2021" name="PeerJ">
        <title>Extensive microbial diversity within the chicken gut microbiome revealed by metagenomics and culture.</title>
        <authorList>
            <person name="Gilroy R."/>
            <person name="Ravi A."/>
            <person name="Getino M."/>
            <person name="Pursley I."/>
            <person name="Horton D.L."/>
            <person name="Alikhan N.F."/>
            <person name="Baker D."/>
            <person name="Gharbi K."/>
            <person name="Hall N."/>
            <person name="Watson M."/>
            <person name="Adriaenssens E.M."/>
            <person name="Foster-Nyarko E."/>
            <person name="Jarju S."/>
            <person name="Secka A."/>
            <person name="Antonio M."/>
            <person name="Oren A."/>
            <person name="Chaudhuri R.R."/>
            <person name="La Ragione R."/>
            <person name="Hildebrand F."/>
            <person name="Pallen M.J."/>
        </authorList>
    </citation>
    <scope>NUCLEOTIDE SEQUENCE</scope>
    <source>
        <strain evidence="3">CHK189-11263</strain>
    </source>
</reference>
<dbReference type="CDD" id="cd07761">
    <property type="entry name" value="CYTH-like_CthTTM-like"/>
    <property type="match status" value="1"/>
</dbReference>
<dbReference type="InterPro" id="IPR033469">
    <property type="entry name" value="CYTH-like_dom_sf"/>
</dbReference>
<dbReference type="PANTHER" id="PTHR40114">
    <property type="entry name" value="SLR0698 PROTEIN"/>
    <property type="match status" value="1"/>
</dbReference>
<organism evidence="3 4">
    <name type="scientific">Candidatus Flavonifractor intestinipullorum</name>
    <dbReference type="NCBI Taxonomy" id="2838587"/>
    <lineage>
        <taxon>Bacteria</taxon>
        <taxon>Bacillati</taxon>
        <taxon>Bacillota</taxon>
        <taxon>Clostridia</taxon>
        <taxon>Eubacteriales</taxon>
        <taxon>Oscillospiraceae</taxon>
        <taxon>Flavonifractor</taxon>
    </lineage>
</organism>
<gene>
    <name evidence="3" type="ORF">H9714_07475</name>
</gene>